<gene>
    <name evidence="1" type="ORF">C5467_15290</name>
</gene>
<accession>A0A4R4JJQ0</accession>
<dbReference type="EMBL" id="PUJY01000026">
    <property type="protein sequence ID" value="TDB53329.1"/>
    <property type="molecule type" value="Genomic_DNA"/>
</dbReference>
<name>A0A4R4JJQ0_9GAMM</name>
<proteinExistence type="predicted"/>
<evidence type="ECO:0000313" key="1">
    <source>
        <dbReference type="EMBL" id="TDB53329.1"/>
    </source>
</evidence>
<dbReference type="AlphaFoldDB" id="A0A4R4JJQ0"/>
<reference evidence="1 2" key="1">
    <citation type="journal article" date="2019" name="Int. J. Syst. Evol. Microbiol.">
        <title>Photorhabdus khanii subsp. guanajuatensis subsp. nov., isolated from Heterorhabditis atacamensis, and Photorhabdus luminescens subsp. mexicana subsp. nov., isolated from Heterorhabditis mexicana entomopathogenic nematodes.</title>
        <authorList>
            <person name="Machado R.A.R."/>
            <person name="Bruno P."/>
            <person name="Arce C.C.M."/>
            <person name="Liechti N."/>
            <person name="Kohler A."/>
            <person name="Bernal J."/>
            <person name="Bruggmann R."/>
            <person name="Turlings T.C.J."/>
        </authorList>
    </citation>
    <scope>NUCLEOTIDE SEQUENCE [LARGE SCALE GENOMIC DNA]</scope>
    <source>
        <strain evidence="1 2">MEX20-17</strain>
    </source>
</reference>
<evidence type="ECO:0000313" key="2">
    <source>
        <dbReference type="Proteomes" id="UP000295598"/>
    </source>
</evidence>
<organism evidence="1 2">
    <name type="scientific">Photorhabdus khanii subsp. guanajuatensis</name>
    <dbReference type="NCBI Taxonomy" id="2100166"/>
    <lineage>
        <taxon>Bacteria</taxon>
        <taxon>Pseudomonadati</taxon>
        <taxon>Pseudomonadota</taxon>
        <taxon>Gammaproteobacteria</taxon>
        <taxon>Enterobacterales</taxon>
        <taxon>Morganellaceae</taxon>
        <taxon>Photorhabdus</taxon>
    </lineage>
</organism>
<sequence>MICFLVVINREITDEVKRFIIRIKVGMLNALLQNVDAHPISYDSICFINPGMMQSRLSVPIVHVTDE</sequence>
<dbReference type="Proteomes" id="UP000295598">
    <property type="component" value="Unassembled WGS sequence"/>
</dbReference>
<comment type="caution">
    <text evidence="1">The sequence shown here is derived from an EMBL/GenBank/DDBJ whole genome shotgun (WGS) entry which is preliminary data.</text>
</comment>
<protein>
    <submittedName>
        <fullName evidence="1">Uncharacterized protein</fullName>
    </submittedName>
</protein>